<dbReference type="InterPro" id="IPR045165">
    <property type="entry name" value="Nitrobindin"/>
</dbReference>
<reference evidence="2 3" key="1">
    <citation type="submission" date="2020-12" db="EMBL/GenBank/DDBJ databases">
        <title>Concerted genomic and epigenomic changes stabilize Arabidopsis allopolyploids.</title>
        <authorList>
            <person name="Chen Z."/>
        </authorList>
    </citation>
    <scope>NUCLEOTIDE SEQUENCE [LARGE SCALE GENOMIC DNA]</scope>
    <source>
        <strain evidence="2">Allo738</strain>
        <tissue evidence="2">Leaf</tissue>
    </source>
</reference>
<protein>
    <submittedName>
        <fullName evidence="2">Calycin</fullName>
    </submittedName>
</protein>
<dbReference type="InterPro" id="IPR014878">
    <property type="entry name" value="THAP4-like_heme-bd"/>
</dbReference>
<evidence type="ECO:0000259" key="1">
    <source>
        <dbReference type="Pfam" id="PF08768"/>
    </source>
</evidence>
<gene>
    <name evidence="2" type="ORF">ISN45_Aa02g027740</name>
</gene>
<organism evidence="2 3">
    <name type="scientific">Arabidopsis thaliana x Arabidopsis arenosa</name>
    <dbReference type="NCBI Taxonomy" id="1240361"/>
    <lineage>
        <taxon>Eukaryota</taxon>
        <taxon>Viridiplantae</taxon>
        <taxon>Streptophyta</taxon>
        <taxon>Embryophyta</taxon>
        <taxon>Tracheophyta</taxon>
        <taxon>Spermatophyta</taxon>
        <taxon>Magnoliopsida</taxon>
        <taxon>eudicotyledons</taxon>
        <taxon>Gunneridae</taxon>
        <taxon>Pentapetalae</taxon>
        <taxon>rosids</taxon>
        <taxon>malvids</taxon>
        <taxon>Brassicales</taxon>
        <taxon>Brassicaceae</taxon>
        <taxon>Camelineae</taxon>
        <taxon>Arabidopsis</taxon>
    </lineage>
</organism>
<dbReference type="Pfam" id="PF08768">
    <property type="entry name" value="THAP4_heme-bd"/>
    <property type="match status" value="1"/>
</dbReference>
<comment type="caution">
    <text evidence="2">The sequence shown here is derived from an EMBL/GenBank/DDBJ whole genome shotgun (WGS) entry which is preliminary data.</text>
</comment>
<dbReference type="EMBL" id="JAEFBK010000007">
    <property type="protein sequence ID" value="KAG7587608.1"/>
    <property type="molecule type" value="Genomic_DNA"/>
</dbReference>
<dbReference type="PANTHER" id="PTHR15854:SF4">
    <property type="entry name" value="PEROXYNITRITE ISOMERASE THAP4"/>
    <property type="match status" value="1"/>
</dbReference>
<dbReference type="PANTHER" id="PTHR15854">
    <property type="entry name" value="THAP4 PROTEIN"/>
    <property type="match status" value="1"/>
</dbReference>
<sequence>MNQLQELENPRPIPAESPPVHPFVAPLSYLLGTWRGQGEGEYPTISSFRYGEELRFSHSGKPVIAYTQKTWKLESGAPMHAESGYFRPNPDGSIEVVIAQSTGLVEVQVKSKFPLDLPKIMSYVSDTLISERNIQC</sequence>
<dbReference type="AlphaFoldDB" id="A0A8T2BMJ4"/>
<dbReference type="CDD" id="cd07828">
    <property type="entry name" value="lipocalin_heme-bd-THAP4-like"/>
    <property type="match status" value="1"/>
</dbReference>
<proteinExistence type="predicted"/>
<name>A0A8T2BMJ4_9BRAS</name>
<feature type="domain" description="THAP4-like heme-binding" evidence="1">
    <location>
        <begin position="24"/>
        <end position="108"/>
    </location>
</feature>
<dbReference type="Proteomes" id="UP000694240">
    <property type="component" value="Chromosome 7"/>
</dbReference>
<dbReference type="EMBL" id="JAEFBK010000007">
    <property type="protein sequence ID" value="KAG7587609.1"/>
    <property type="molecule type" value="Genomic_DNA"/>
</dbReference>
<keyword evidence="3" id="KW-1185">Reference proteome</keyword>
<accession>A0A8T2BMJ4</accession>
<evidence type="ECO:0000313" key="2">
    <source>
        <dbReference type="EMBL" id="KAG7587609.1"/>
    </source>
</evidence>
<evidence type="ECO:0000313" key="3">
    <source>
        <dbReference type="Proteomes" id="UP000694240"/>
    </source>
</evidence>